<sequence length="733" mass="81558">MAVKPPSANRPTGRNIPDFIADVPDDARAVLNENGWDDEQINTFASFFYWMYGFEMTEDDWQELQDVTYQDAPVTPSPYGNIAPVLTVVNNIKRGQGLAALGPAWAMHLQNIGKPASLIQWATSSENMKSLIDEWLQRVADGELPQDFEPLAFLMLKESTLASDAVRMMGYDTEGAWKRWLNAIKGYIEPTLFAALEKQPNLKETLIDDFIHFGDYEPTYDGGFFEWLRDYVNGASIRGIIALEDAKGEEKQAEQAEARRRAETPTAQVEAEFDKWVRDLQAEGVAQGVLRSVENEHDNLLSLWIRTAPETPLTAFLNGLVRAPDIEGLPITSQVQTMLGGLDLMLRALSPAPDQEPQTWDTRRALAFNQWLAYMQIARVPEAQIQWAQDNQGRLMAEWQKQAPNASFGAWLNSAGTRQLPVWFEDATQPPADRIAESFSEYVQDKALLTTTASPEYRDYLEGIQDEAGTAYTTAYTTARKRGAPLPDASQFIQQYVQRVLSEPEWTQQMDQSAPPSPTAASVRRQAVNAGTILDWWQKSYNALGDTTREGAPAPTEEDVREYLAGTKPWPTYAGTKEVFERATVGVTEMAGLLPVFRLSKGFLDDFGLRKTADDYFTKLFSSEEAPDFLQVVNDELDTILSSIERQLKEPAGGAMEAGYKATEAGAAEGRLAAGTTGEAARGQVLSSYINPTTFTQALEQEVGKRRETARQKRLAYKANQPVPAVSYATGAY</sequence>
<organism evidence="1">
    <name type="scientific">viral metagenome</name>
    <dbReference type="NCBI Taxonomy" id="1070528"/>
    <lineage>
        <taxon>unclassified sequences</taxon>
        <taxon>metagenomes</taxon>
        <taxon>organismal metagenomes</taxon>
    </lineage>
</organism>
<dbReference type="AlphaFoldDB" id="A0A6M3IZ86"/>
<evidence type="ECO:0000313" key="1">
    <source>
        <dbReference type="EMBL" id="QJA62883.1"/>
    </source>
</evidence>
<evidence type="ECO:0000313" key="2">
    <source>
        <dbReference type="EMBL" id="QJA80929.1"/>
    </source>
</evidence>
<proteinExistence type="predicted"/>
<dbReference type="EMBL" id="MT141484">
    <property type="protein sequence ID" value="QJA62883.1"/>
    <property type="molecule type" value="Genomic_DNA"/>
</dbReference>
<reference evidence="1" key="1">
    <citation type="submission" date="2020-03" db="EMBL/GenBank/DDBJ databases">
        <title>The deep terrestrial virosphere.</title>
        <authorList>
            <person name="Holmfeldt K."/>
            <person name="Nilsson E."/>
            <person name="Simone D."/>
            <person name="Lopez-Fernandez M."/>
            <person name="Wu X."/>
            <person name="de Brujin I."/>
            <person name="Lundin D."/>
            <person name="Andersson A."/>
            <person name="Bertilsson S."/>
            <person name="Dopson M."/>
        </authorList>
    </citation>
    <scope>NUCLEOTIDE SEQUENCE</scope>
    <source>
        <strain evidence="2">MM415A00616</strain>
        <strain evidence="1">MM415B00708</strain>
    </source>
</reference>
<protein>
    <submittedName>
        <fullName evidence="1">Uncharacterized protein</fullName>
    </submittedName>
</protein>
<accession>A0A6M3IZ86</accession>
<name>A0A6M3IZ86_9ZZZZ</name>
<gene>
    <name evidence="2" type="ORF">MM415A00616_0012</name>
    <name evidence="1" type="ORF">MM415B00708_0018</name>
</gene>
<dbReference type="EMBL" id="MT142441">
    <property type="protein sequence ID" value="QJA80929.1"/>
    <property type="molecule type" value="Genomic_DNA"/>
</dbReference>